<dbReference type="Gene3D" id="1.10.3210.10">
    <property type="entry name" value="Hypothetical protein af1432"/>
    <property type="match status" value="1"/>
</dbReference>
<dbReference type="Pfam" id="PF08668">
    <property type="entry name" value="HDOD"/>
    <property type="match status" value="1"/>
</dbReference>
<dbReference type="InterPro" id="IPR052340">
    <property type="entry name" value="RNase_Y/CdgJ"/>
</dbReference>
<reference evidence="3" key="1">
    <citation type="journal article" date="2019" name="Int. J. Syst. Evol. Microbiol.">
        <title>The Global Catalogue of Microorganisms (GCM) 10K type strain sequencing project: providing services to taxonomists for standard genome sequencing and annotation.</title>
        <authorList>
            <consortium name="The Broad Institute Genomics Platform"/>
            <consortium name="The Broad Institute Genome Sequencing Center for Infectious Disease"/>
            <person name="Wu L."/>
            <person name="Ma J."/>
        </authorList>
    </citation>
    <scope>NUCLEOTIDE SEQUENCE [LARGE SCALE GENOMIC DNA]</scope>
    <source>
        <strain evidence="3">SHR3</strain>
    </source>
</reference>
<protein>
    <submittedName>
        <fullName evidence="2">HDOD domain-containing protein</fullName>
    </submittedName>
</protein>
<dbReference type="InterPro" id="IPR013976">
    <property type="entry name" value="HDOD"/>
</dbReference>
<evidence type="ECO:0000313" key="2">
    <source>
        <dbReference type="EMBL" id="MFC5767936.1"/>
    </source>
</evidence>
<evidence type="ECO:0000259" key="1">
    <source>
        <dbReference type="PROSITE" id="PS51833"/>
    </source>
</evidence>
<dbReference type="RefSeq" id="WP_096445457.1">
    <property type="nucleotide sequence ID" value="NZ_JBHSOG010000006.1"/>
</dbReference>
<accession>A0ABW1ALG9</accession>
<dbReference type="SUPFAM" id="SSF109604">
    <property type="entry name" value="HD-domain/PDEase-like"/>
    <property type="match status" value="1"/>
</dbReference>
<dbReference type="EMBL" id="JBHSOG010000006">
    <property type="protein sequence ID" value="MFC5767936.1"/>
    <property type="molecule type" value="Genomic_DNA"/>
</dbReference>
<organism evidence="2 3">
    <name type="scientific">Thauera sinica</name>
    <dbReference type="NCBI Taxonomy" id="2665146"/>
    <lineage>
        <taxon>Bacteria</taxon>
        <taxon>Pseudomonadati</taxon>
        <taxon>Pseudomonadota</taxon>
        <taxon>Betaproteobacteria</taxon>
        <taxon>Rhodocyclales</taxon>
        <taxon>Zoogloeaceae</taxon>
        <taxon>Thauera</taxon>
    </lineage>
</organism>
<dbReference type="PROSITE" id="PS51833">
    <property type="entry name" value="HDOD"/>
    <property type="match status" value="1"/>
</dbReference>
<keyword evidence="3" id="KW-1185">Reference proteome</keyword>
<name>A0ABW1ALG9_9RHOO</name>
<dbReference type="Proteomes" id="UP001595974">
    <property type="component" value="Unassembled WGS sequence"/>
</dbReference>
<feature type="domain" description="HDOD" evidence="1">
    <location>
        <begin position="23"/>
        <end position="222"/>
    </location>
</feature>
<sequence length="287" mass="32281">MALLSTPLRSVDDYVRHFSGQDLPVLRRTRRELEALRASADTVNGKRIAAAVLGDPLMTMRLLTHLEQHRGKSQNHDITTIDRAIMMMGVMPFFDTFADLHTVEDVLQSHPKALIGVLKVIANARRAADYARDWAVVRHDIDPNEITVAALLREATEIVCWVFAPELTLRVYEMQHADRTLRSAVAQQAVFGTTADEIQLGLIRAWRLPELLVHLLDETENGNPRVRTVKLAADFARHLAHGWDDAALPEDIAELEDLLRLPREPLLQRLGIPGEQRGRFLQAPAAD</sequence>
<evidence type="ECO:0000313" key="3">
    <source>
        <dbReference type="Proteomes" id="UP001595974"/>
    </source>
</evidence>
<gene>
    <name evidence="2" type="ORF">ACFPTN_00970</name>
</gene>
<proteinExistence type="predicted"/>
<dbReference type="PANTHER" id="PTHR33525:SF4">
    <property type="entry name" value="CYCLIC DI-GMP PHOSPHODIESTERASE CDGJ"/>
    <property type="match status" value="1"/>
</dbReference>
<comment type="caution">
    <text evidence="2">The sequence shown here is derived from an EMBL/GenBank/DDBJ whole genome shotgun (WGS) entry which is preliminary data.</text>
</comment>
<dbReference type="PANTHER" id="PTHR33525">
    <property type="match status" value="1"/>
</dbReference>